<proteinExistence type="predicted"/>
<dbReference type="PANTHER" id="PTHR37984:SF5">
    <property type="entry name" value="PROTEIN NYNRIN-LIKE"/>
    <property type="match status" value="1"/>
</dbReference>
<dbReference type="SUPFAM" id="SSF56672">
    <property type="entry name" value="DNA/RNA polymerases"/>
    <property type="match status" value="1"/>
</dbReference>
<accession>T1IXL5</accession>
<evidence type="ECO:0000313" key="6">
    <source>
        <dbReference type="Proteomes" id="UP000014500"/>
    </source>
</evidence>
<keyword evidence="2" id="KW-0548">Nucleotidyltransferase</keyword>
<evidence type="ECO:0000256" key="1">
    <source>
        <dbReference type="ARBA" id="ARBA00022679"/>
    </source>
</evidence>
<dbReference type="InterPro" id="IPR043128">
    <property type="entry name" value="Rev_trsase/Diguanyl_cyclase"/>
</dbReference>
<dbReference type="HOGENOM" id="CLU_932480_0_0_1"/>
<dbReference type="GO" id="GO:0004519">
    <property type="term" value="F:endonuclease activity"/>
    <property type="evidence" value="ECO:0007669"/>
    <property type="project" value="UniProtKB-KW"/>
</dbReference>
<evidence type="ECO:0008006" key="7">
    <source>
        <dbReference type="Google" id="ProtNLM"/>
    </source>
</evidence>
<dbReference type="EnsemblMetazoa" id="SMAR005953-RA">
    <property type="protein sequence ID" value="SMAR005953-PA"/>
    <property type="gene ID" value="SMAR005953"/>
</dbReference>
<dbReference type="Gene3D" id="3.30.70.270">
    <property type="match status" value="1"/>
</dbReference>
<dbReference type="Gene3D" id="3.10.10.10">
    <property type="entry name" value="HIV Type 1 Reverse Transcriptase, subunit A, domain 1"/>
    <property type="match status" value="1"/>
</dbReference>
<dbReference type="GO" id="GO:0071897">
    <property type="term" value="P:DNA biosynthetic process"/>
    <property type="evidence" value="ECO:0007669"/>
    <property type="project" value="UniProtKB-ARBA"/>
</dbReference>
<keyword evidence="4" id="KW-0378">Hydrolase</keyword>
<dbReference type="InterPro" id="IPR021109">
    <property type="entry name" value="Peptidase_aspartic_dom_sf"/>
</dbReference>
<reference evidence="6" key="1">
    <citation type="submission" date="2011-05" db="EMBL/GenBank/DDBJ databases">
        <authorList>
            <person name="Richards S.R."/>
            <person name="Qu J."/>
            <person name="Jiang H."/>
            <person name="Jhangiani S.N."/>
            <person name="Agravi P."/>
            <person name="Goodspeed R."/>
            <person name="Gross S."/>
            <person name="Mandapat C."/>
            <person name="Jackson L."/>
            <person name="Mathew T."/>
            <person name="Pu L."/>
            <person name="Thornton R."/>
            <person name="Saada N."/>
            <person name="Wilczek-Boney K.B."/>
            <person name="Lee S."/>
            <person name="Kovar C."/>
            <person name="Wu Y."/>
            <person name="Scherer S.E."/>
            <person name="Worley K.C."/>
            <person name="Muzny D.M."/>
            <person name="Gibbs R."/>
        </authorList>
    </citation>
    <scope>NUCLEOTIDE SEQUENCE</scope>
    <source>
        <strain evidence="6">Brora</strain>
    </source>
</reference>
<name>T1IXL5_STRMM</name>
<reference evidence="5" key="2">
    <citation type="submission" date="2015-02" db="UniProtKB">
        <authorList>
            <consortium name="EnsemblMetazoa"/>
        </authorList>
    </citation>
    <scope>IDENTIFICATION</scope>
</reference>
<organism evidence="5 6">
    <name type="scientific">Strigamia maritima</name>
    <name type="common">European centipede</name>
    <name type="synonym">Geophilus maritimus</name>
    <dbReference type="NCBI Taxonomy" id="126957"/>
    <lineage>
        <taxon>Eukaryota</taxon>
        <taxon>Metazoa</taxon>
        <taxon>Ecdysozoa</taxon>
        <taxon>Arthropoda</taxon>
        <taxon>Myriapoda</taxon>
        <taxon>Chilopoda</taxon>
        <taxon>Pleurostigmophora</taxon>
        <taxon>Geophilomorpha</taxon>
        <taxon>Linotaeniidae</taxon>
        <taxon>Strigamia</taxon>
    </lineage>
</organism>
<dbReference type="EMBL" id="AFFK01020104">
    <property type="status" value="NOT_ANNOTATED_CDS"/>
    <property type="molecule type" value="Genomic_DNA"/>
</dbReference>
<keyword evidence="3" id="KW-0540">Nuclease</keyword>
<evidence type="ECO:0000256" key="4">
    <source>
        <dbReference type="ARBA" id="ARBA00022759"/>
    </source>
</evidence>
<keyword evidence="4" id="KW-0255">Endonuclease</keyword>
<dbReference type="InterPro" id="IPR050951">
    <property type="entry name" value="Retrovirus_Pol_polyprotein"/>
</dbReference>
<dbReference type="InterPro" id="IPR043502">
    <property type="entry name" value="DNA/RNA_pol_sf"/>
</dbReference>
<keyword evidence="1" id="KW-0808">Transferase</keyword>
<sequence length="299" mass="33000">MSSHTSESVAARTVKVSSKILFYSVNCDNLSNHKVNYTDPMSNAGPMLPVKVDTILNMEIDTGAGATIINVDCYQSHFSSFPLRPINTKVSSYDDGRCKVPVVFNGRILKLPLFVATAVAVPLLGRDWLSQFGILEFLAVPSLKIQTMKSSSQINASLKHRSKTTLEAVLQKHSAIFRDEISCSKATKVHIDIDTDFQPIFFKAYPVPMAMKDPVKAELRRLQQLGIITPVAASQWATPIMHVKKGATDAEHLRNLDRFLSVFEADGLTLNRGKCKFFQPSVQFLGLNISKNGISPSES</sequence>
<dbReference type="AlphaFoldDB" id="T1IXL5"/>
<dbReference type="STRING" id="126957.T1IXL5"/>
<evidence type="ECO:0000313" key="5">
    <source>
        <dbReference type="EnsemblMetazoa" id="SMAR005953-PA"/>
    </source>
</evidence>
<dbReference type="SUPFAM" id="SSF50630">
    <property type="entry name" value="Acid proteases"/>
    <property type="match status" value="1"/>
</dbReference>
<dbReference type="PhylomeDB" id="T1IXL5"/>
<keyword evidence="6" id="KW-1185">Reference proteome</keyword>
<dbReference type="PANTHER" id="PTHR37984">
    <property type="entry name" value="PROTEIN CBG26694"/>
    <property type="match status" value="1"/>
</dbReference>
<dbReference type="GO" id="GO:0016779">
    <property type="term" value="F:nucleotidyltransferase activity"/>
    <property type="evidence" value="ECO:0007669"/>
    <property type="project" value="UniProtKB-KW"/>
</dbReference>
<evidence type="ECO:0000256" key="2">
    <source>
        <dbReference type="ARBA" id="ARBA00022695"/>
    </source>
</evidence>
<evidence type="ECO:0000256" key="3">
    <source>
        <dbReference type="ARBA" id="ARBA00022722"/>
    </source>
</evidence>
<dbReference type="Gene3D" id="2.40.70.10">
    <property type="entry name" value="Acid Proteases"/>
    <property type="match status" value="1"/>
</dbReference>
<dbReference type="Proteomes" id="UP000014500">
    <property type="component" value="Unassembled WGS sequence"/>
</dbReference>
<protein>
    <recommendedName>
        <fullName evidence="7">Peptidase A2 domain-containing protein</fullName>
    </recommendedName>
</protein>
<dbReference type="eggNOG" id="KOG0017">
    <property type="taxonomic scope" value="Eukaryota"/>
</dbReference>